<evidence type="ECO:0000313" key="1">
    <source>
        <dbReference type="EnsemblMetazoa" id="RPRC004679-PA"/>
    </source>
</evidence>
<dbReference type="EnsemblMetazoa" id="RPRC004679-RA">
    <property type="protein sequence ID" value="RPRC004679-PA"/>
    <property type="gene ID" value="RPRC004679"/>
</dbReference>
<reference evidence="1" key="1">
    <citation type="submission" date="2015-05" db="UniProtKB">
        <authorList>
            <consortium name="EnsemblMetazoa"/>
        </authorList>
    </citation>
    <scope>IDENTIFICATION</scope>
</reference>
<dbReference type="AlphaFoldDB" id="T1HKV5"/>
<protein>
    <submittedName>
        <fullName evidence="1">Uncharacterized protein</fullName>
    </submittedName>
</protein>
<dbReference type="VEuPathDB" id="VectorBase:RPRC004679"/>
<name>T1HKV5_RHOPR</name>
<accession>T1HKV5</accession>
<dbReference type="HOGENOM" id="CLU_954139_0_0_1"/>
<dbReference type="EMBL" id="ACPB03015792">
    <property type="status" value="NOT_ANNOTATED_CDS"/>
    <property type="molecule type" value="Genomic_DNA"/>
</dbReference>
<dbReference type="Proteomes" id="UP000015103">
    <property type="component" value="Unassembled WGS sequence"/>
</dbReference>
<dbReference type="InParanoid" id="T1HKV5"/>
<evidence type="ECO:0000313" key="2">
    <source>
        <dbReference type="Proteomes" id="UP000015103"/>
    </source>
</evidence>
<proteinExistence type="predicted"/>
<keyword evidence="2" id="KW-1185">Reference proteome</keyword>
<sequence>MNNRCTFLRKTVATHLLTSWGKWMSDIRNNNTEEDNEAWKIYYKRNCFILLPKDAPLALDITALCAIFTICGPFLLSCHTEIDKASNQVITFLFEKYNIRTVVKGDDCEEILENPTVSLLSVVKCFPNVCCELYSMGICGPLVPANVLGKTFKTKKRAILCPLFPMVASEILFKPDGTNIIPQLLWIACNVNFVSNKKMKPKKNMQKIWNRLKQDLRNRLINEEVRVKLCVKWDILDERYKVNNNIMNSRNYCLRKLGSLFTDEAAWKKFKSEIDDFHIYVKMLAIIVFLLN</sequence>
<organism evidence="1 2">
    <name type="scientific">Rhodnius prolixus</name>
    <name type="common">Triatomid bug</name>
    <dbReference type="NCBI Taxonomy" id="13249"/>
    <lineage>
        <taxon>Eukaryota</taxon>
        <taxon>Metazoa</taxon>
        <taxon>Ecdysozoa</taxon>
        <taxon>Arthropoda</taxon>
        <taxon>Hexapoda</taxon>
        <taxon>Insecta</taxon>
        <taxon>Pterygota</taxon>
        <taxon>Neoptera</taxon>
        <taxon>Paraneoptera</taxon>
        <taxon>Hemiptera</taxon>
        <taxon>Heteroptera</taxon>
        <taxon>Panheteroptera</taxon>
        <taxon>Cimicomorpha</taxon>
        <taxon>Reduviidae</taxon>
        <taxon>Triatominae</taxon>
        <taxon>Rhodnius</taxon>
    </lineage>
</organism>